<dbReference type="PANTHER" id="PTHR30537">
    <property type="entry name" value="HTH-TYPE TRANSCRIPTIONAL REGULATOR"/>
    <property type="match status" value="1"/>
</dbReference>
<evidence type="ECO:0000256" key="2">
    <source>
        <dbReference type="ARBA" id="ARBA00023015"/>
    </source>
</evidence>
<dbReference type="Pfam" id="PF03466">
    <property type="entry name" value="LysR_substrate"/>
    <property type="match status" value="1"/>
</dbReference>
<keyword evidence="4" id="KW-0804">Transcription</keyword>
<dbReference type="Gene3D" id="3.40.190.290">
    <property type="match status" value="1"/>
</dbReference>
<evidence type="ECO:0000313" key="8">
    <source>
        <dbReference type="Proteomes" id="UP000077852"/>
    </source>
</evidence>
<dbReference type="SUPFAM" id="SSF53850">
    <property type="entry name" value="Periplasmic binding protein-like II"/>
    <property type="match status" value="1"/>
</dbReference>
<comment type="caution">
    <text evidence="7">The sequence shown here is derived from an EMBL/GenBank/DDBJ whole genome shotgun (WGS) entry which is preliminary data.</text>
</comment>
<accession>A0AA91IB96</accession>
<dbReference type="Gene3D" id="1.10.10.10">
    <property type="entry name" value="Winged helix-like DNA-binding domain superfamily/Winged helix DNA-binding domain"/>
    <property type="match status" value="1"/>
</dbReference>
<dbReference type="GO" id="GO:0043565">
    <property type="term" value="F:sequence-specific DNA binding"/>
    <property type="evidence" value="ECO:0007669"/>
    <property type="project" value="TreeGrafter"/>
</dbReference>
<evidence type="ECO:0000259" key="6">
    <source>
        <dbReference type="PROSITE" id="PS50931"/>
    </source>
</evidence>
<dbReference type="InterPro" id="IPR036390">
    <property type="entry name" value="WH_DNA-bd_sf"/>
</dbReference>
<dbReference type="AlphaFoldDB" id="A0AA91IB96"/>
<dbReference type="InterPro" id="IPR005119">
    <property type="entry name" value="LysR_subst-bd"/>
</dbReference>
<feature type="compositionally biased region" description="Pro residues" evidence="5">
    <location>
        <begin position="299"/>
        <end position="311"/>
    </location>
</feature>
<proteinExistence type="inferred from homology"/>
<feature type="domain" description="HTH lysR-type" evidence="6">
    <location>
        <begin position="1"/>
        <end position="59"/>
    </location>
</feature>
<dbReference type="EMBL" id="LVHG01000037">
    <property type="protein sequence ID" value="OAK64462.1"/>
    <property type="molecule type" value="Genomic_DNA"/>
</dbReference>
<organism evidence="7 8">
    <name type="scientific">Variovorax paradoxus</name>
    <dbReference type="NCBI Taxonomy" id="34073"/>
    <lineage>
        <taxon>Bacteria</taxon>
        <taxon>Pseudomonadati</taxon>
        <taxon>Pseudomonadota</taxon>
        <taxon>Betaproteobacteria</taxon>
        <taxon>Burkholderiales</taxon>
        <taxon>Comamonadaceae</taxon>
        <taxon>Variovorax</taxon>
    </lineage>
</organism>
<dbReference type="Pfam" id="PF00126">
    <property type="entry name" value="HTH_1"/>
    <property type="match status" value="1"/>
</dbReference>
<evidence type="ECO:0000256" key="3">
    <source>
        <dbReference type="ARBA" id="ARBA00023125"/>
    </source>
</evidence>
<dbReference type="CDD" id="cd08422">
    <property type="entry name" value="PBP2_CrgA_like"/>
    <property type="match status" value="1"/>
</dbReference>
<evidence type="ECO:0000256" key="5">
    <source>
        <dbReference type="SAM" id="MobiDB-lite"/>
    </source>
</evidence>
<comment type="similarity">
    <text evidence="1">Belongs to the LysR transcriptional regulatory family.</text>
</comment>
<dbReference type="RefSeq" id="WP_081267584.1">
    <property type="nucleotide sequence ID" value="NZ_LVHG01000037.1"/>
</dbReference>
<name>A0AA91IB96_VARPD</name>
<keyword evidence="2" id="KW-0805">Transcription regulation</keyword>
<reference evidence="7 8" key="1">
    <citation type="submission" date="2016-03" db="EMBL/GenBank/DDBJ databases">
        <title>Genome sequence of Variovorax paradoxus KB5.</title>
        <authorList>
            <person name="Jeong H."/>
            <person name="Hong C.E."/>
            <person name="Jo S.H."/>
            <person name="Park J.M."/>
        </authorList>
    </citation>
    <scope>NUCLEOTIDE SEQUENCE [LARGE SCALE GENOMIC DNA]</scope>
    <source>
        <strain evidence="7 8">KB5</strain>
    </source>
</reference>
<evidence type="ECO:0000256" key="4">
    <source>
        <dbReference type="ARBA" id="ARBA00023163"/>
    </source>
</evidence>
<keyword evidence="3" id="KW-0238">DNA-binding</keyword>
<gene>
    <name evidence="7" type="ORF">A3K87_13760</name>
</gene>
<dbReference type="PANTHER" id="PTHR30537:SF5">
    <property type="entry name" value="HTH-TYPE TRANSCRIPTIONAL ACTIVATOR TTDR-RELATED"/>
    <property type="match status" value="1"/>
</dbReference>
<dbReference type="Proteomes" id="UP000077852">
    <property type="component" value="Unassembled WGS sequence"/>
</dbReference>
<dbReference type="GO" id="GO:0003700">
    <property type="term" value="F:DNA-binding transcription factor activity"/>
    <property type="evidence" value="ECO:0007669"/>
    <property type="project" value="InterPro"/>
</dbReference>
<dbReference type="PROSITE" id="PS50931">
    <property type="entry name" value="HTH_LYSR"/>
    <property type="match status" value="1"/>
</dbReference>
<protein>
    <submittedName>
        <fullName evidence="7">LysR family transcriptional regulator</fullName>
    </submittedName>
</protein>
<dbReference type="FunFam" id="1.10.10.10:FF:000001">
    <property type="entry name" value="LysR family transcriptional regulator"/>
    <property type="match status" value="1"/>
</dbReference>
<dbReference type="GO" id="GO:0006351">
    <property type="term" value="P:DNA-templated transcription"/>
    <property type="evidence" value="ECO:0007669"/>
    <property type="project" value="TreeGrafter"/>
</dbReference>
<dbReference type="InterPro" id="IPR000847">
    <property type="entry name" value="LysR_HTH_N"/>
</dbReference>
<dbReference type="SUPFAM" id="SSF46785">
    <property type="entry name" value="Winged helix' DNA-binding domain"/>
    <property type="match status" value="1"/>
</dbReference>
<dbReference type="InterPro" id="IPR036388">
    <property type="entry name" value="WH-like_DNA-bd_sf"/>
</dbReference>
<evidence type="ECO:0000256" key="1">
    <source>
        <dbReference type="ARBA" id="ARBA00009437"/>
    </source>
</evidence>
<evidence type="ECO:0000313" key="7">
    <source>
        <dbReference type="EMBL" id="OAK64462.1"/>
    </source>
</evidence>
<dbReference type="InterPro" id="IPR058163">
    <property type="entry name" value="LysR-type_TF_proteobact-type"/>
</dbReference>
<feature type="region of interest" description="Disordered" evidence="5">
    <location>
        <begin position="299"/>
        <end position="338"/>
    </location>
</feature>
<sequence length="338" mass="37196">MDGLDLIKTFREVAFRRSFSRAAISLGMSKATVSRYVAELETRSGVRLLNRSTRSLSLTDAGQVLLDRSTELVTMAENTLNDLQAHGSHPRGRLRMSAPHGLIAGWMSDVIAEFIKLYPDVYVSLVFTNGEVDLIGEGIDIHLTGGRIDDMNLIVRRLVQFDMVVCASPAYWAQRGIPQVPEDMGRHDVLSYASMPTTHLPFETGGKAHEVAVHSRMEANDAVALIELALRGVGVAYVPEPLAQSHLERGALVPVLREHMPRDHWLYAAYSQRRHNSAAMRAMLDFLEQSMVIEDSDPVLPPMPAPSPVSPPTCALSRAQGVARATASASRTDRPPRQ</sequence>